<dbReference type="EMBL" id="JAAOIW010000004">
    <property type="protein sequence ID" value="NHN30444.1"/>
    <property type="molecule type" value="Genomic_DNA"/>
</dbReference>
<comment type="similarity">
    <text evidence="1">Belongs to the Gfo/Idh/MocA family.</text>
</comment>
<protein>
    <submittedName>
        <fullName evidence="5">Gfo/Idh/MocA family oxidoreductase</fullName>
    </submittedName>
</protein>
<keyword evidence="6" id="KW-1185">Reference proteome</keyword>
<keyword evidence="2" id="KW-0560">Oxidoreductase</keyword>
<dbReference type="Gene3D" id="3.30.360.10">
    <property type="entry name" value="Dihydrodipicolinate Reductase, domain 2"/>
    <property type="match status" value="1"/>
</dbReference>
<dbReference type="InterPro" id="IPR000683">
    <property type="entry name" value="Gfo/Idh/MocA-like_OxRdtase_N"/>
</dbReference>
<feature type="domain" description="Gfo/Idh/MocA-like oxidoreductase N-terminal" evidence="3">
    <location>
        <begin position="5"/>
        <end position="122"/>
    </location>
</feature>
<dbReference type="InterPro" id="IPR050984">
    <property type="entry name" value="Gfo/Idh/MocA_domain"/>
</dbReference>
<dbReference type="Proteomes" id="UP001165962">
    <property type="component" value="Unassembled WGS sequence"/>
</dbReference>
<dbReference type="Pfam" id="PF22725">
    <property type="entry name" value="GFO_IDH_MocA_C3"/>
    <property type="match status" value="1"/>
</dbReference>
<accession>A0ABX0J8I5</accession>
<dbReference type="Pfam" id="PF01408">
    <property type="entry name" value="GFO_IDH_MocA"/>
    <property type="match status" value="1"/>
</dbReference>
<feature type="domain" description="GFO/IDH/MocA-like oxidoreductase" evidence="4">
    <location>
        <begin position="133"/>
        <end position="248"/>
    </location>
</feature>
<evidence type="ECO:0000313" key="6">
    <source>
        <dbReference type="Proteomes" id="UP001165962"/>
    </source>
</evidence>
<dbReference type="SUPFAM" id="SSF51735">
    <property type="entry name" value="NAD(P)-binding Rossmann-fold domains"/>
    <property type="match status" value="1"/>
</dbReference>
<dbReference type="Gene3D" id="3.40.50.720">
    <property type="entry name" value="NAD(P)-binding Rossmann-like Domain"/>
    <property type="match status" value="1"/>
</dbReference>
<proteinExistence type="inferred from homology"/>
<organism evidence="5 6">
    <name type="scientific">Paenibacillus agricola</name>
    <dbReference type="NCBI Taxonomy" id="2716264"/>
    <lineage>
        <taxon>Bacteria</taxon>
        <taxon>Bacillati</taxon>
        <taxon>Bacillota</taxon>
        <taxon>Bacilli</taxon>
        <taxon>Bacillales</taxon>
        <taxon>Paenibacillaceae</taxon>
        <taxon>Paenibacillus</taxon>
    </lineage>
</organism>
<gene>
    <name evidence="5" type="ORF">G9U52_11425</name>
</gene>
<dbReference type="PANTHER" id="PTHR22604:SF105">
    <property type="entry name" value="TRANS-1,2-DIHYDROBENZENE-1,2-DIOL DEHYDROGENASE"/>
    <property type="match status" value="1"/>
</dbReference>
<dbReference type="InterPro" id="IPR055170">
    <property type="entry name" value="GFO_IDH_MocA-like_dom"/>
</dbReference>
<comment type="caution">
    <text evidence="5">The sequence shown here is derived from an EMBL/GenBank/DDBJ whole genome shotgun (WGS) entry which is preliminary data.</text>
</comment>
<dbReference type="PANTHER" id="PTHR22604">
    <property type="entry name" value="OXIDOREDUCTASES"/>
    <property type="match status" value="1"/>
</dbReference>
<evidence type="ECO:0000256" key="2">
    <source>
        <dbReference type="ARBA" id="ARBA00023002"/>
    </source>
</evidence>
<evidence type="ECO:0000256" key="1">
    <source>
        <dbReference type="ARBA" id="ARBA00010928"/>
    </source>
</evidence>
<dbReference type="SUPFAM" id="SSF55347">
    <property type="entry name" value="Glyceraldehyde-3-phosphate dehydrogenase-like, C-terminal domain"/>
    <property type="match status" value="1"/>
</dbReference>
<reference evidence="5" key="1">
    <citation type="submission" date="2020-03" db="EMBL/GenBank/DDBJ databases">
        <title>Draft sequencing of Paenibacilllus sp. S3N08.</title>
        <authorList>
            <person name="Kim D.-U."/>
        </authorList>
    </citation>
    <scope>NUCLEOTIDE SEQUENCE</scope>
    <source>
        <strain evidence="5">S3N08</strain>
    </source>
</reference>
<dbReference type="RefSeq" id="WP_166149571.1">
    <property type="nucleotide sequence ID" value="NZ_JAAOIW010000004.1"/>
</dbReference>
<evidence type="ECO:0000259" key="3">
    <source>
        <dbReference type="Pfam" id="PF01408"/>
    </source>
</evidence>
<sequence>MRDMIQWGILGPGDIARVFADDLVHAPHARITAVGSRSQERADDFAAKYQIPYAYGSYKELIENPDVDIIYVATPHPMHKEHVQACLQAGKAVLCEKSFTMNAAELEELVVLARKNKVFLMEAMWTRYLPAIEKVREWLASGVIGDVHMIDVRFGNHAVWNPESRLFNPSLGGGALLDVGIYGVSFISMVMGQQPTTIKSLVKLGATGVDEVFTALFGYEGGQMAHLMAGLSLKSKHEVTILGSKGEITVPDFWQAKTVVLSVYGKQEETYVDKAAPRGYTYEANEAMRCLREGRLESAIMPLDESLAIMQTMDRLRADWGLKYPFEASVASHEKPSQ</sequence>
<dbReference type="InterPro" id="IPR036291">
    <property type="entry name" value="NAD(P)-bd_dom_sf"/>
</dbReference>
<name>A0ABX0J8I5_9BACL</name>
<evidence type="ECO:0000259" key="4">
    <source>
        <dbReference type="Pfam" id="PF22725"/>
    </source>
</evidence>
<evidence type="ECO:0000313" key="5">
    <source>
        <dbReference type="EMBL" id="NHN30444.1"/>
    </source>
</evidence>